<feature type="signal peptide" evidence="1">
    <location>
        <begin position="1"/>
        <end position="19"/>
    </location>
</feature>
<dbReference type="EMBL" id="OV725082">
    <property type="protein sequence ID" value="CAH1405736.1"/>
    <property type="molecule type" value="Genomic_DNA"/>
</dbReference>
<feature type="chain" id="PRO_5040490484" description="Neuropeptide" evidence="1">
    <location>
        <begin position="20"/>
        <end position="79"/>
    </location>
</feature>
<organism evidence="2 3">
    <name type="scientific">Nezara viridula</name>
    <name type="common">Southern green stink bug</name>
    <name type="synonym">Cimex viridulus</name>
    <dbReference type="NCBI Taxonomy" id="85310"/>
    <lineage>
        <taxon>Eukaryota</taxon>
        <taxon>Metazoa</taxon>
        <taxon>Ecdysozoa</taxon>
        <taxon>Arthropoda</taxon>
        <taxon>Hexapoda</taxon>
        <taxon>Insecta</taxon>
        <taxon>Pterygota</taxon>
        <taxon>Neoptera</taxon>
        <taxon>Paraneoptera</taxon>
        <taxon>Hemiptera</taxon>
        <taxon>Heteroptera</taxon>
        <taxon>Panheteroptera</taxon>
        <taxon>Pentatomomorpha</taxon>
        <taxon>Pentatomoidea</taxon>
        <taxon>Pentatomidae</taxon>
        <taxon>Pentatominae</taxon>
        <taxon>Nezara</taxon>
    </lineage>
</organism>
<evidence type="ECO:0000313" key="2">
    <source>
        <dbReference type="EMBL" id="CAH1405736.1"/>
    </source>
</evidence>
<dbReference type="Proteomes" id="UP001152798">
    <property type="component" value="Chromosome 6"/>
</dbReference>
<protein>
    <recommendedName>
        <fullName evidence="4">Neuropeptide</fullName>
    </recommendedName>
</protein>
<dbReference type="OrthoDB" id="6640950at2759"/>
<accession>A0A9P0HPB3</accession>
<keyword evidence="1" id="KW-0732">Signal</keyword>
<sequence>MSKLVFFLFFAVCVAVVQMAPAAENEDDLFDLSPDLDVEGRFNIPWEKGWAVVKPILKEAGKAAGKEIIKGVSEGIKKN</sequence>
<proteinExistence type="predicted"/>
<keyword evidence="3" id="KW-1185">Reference proteome</keyword>
<evidence type="ECO:0000313" key="3">
    <source>
        <dbReference type="Proteomes" id="UP001152798"/>
    </source>
</evidence>
<evidence type="ECO:0008006" key="4">
    <source>
        <dbReference type="Google" id="ProtNLM"/>
    </source>
</evidence>
<evidence type="ECO:0000256" key="1">
    <source>
        <dbReference type="SAM" id="SignalP"/>
    </source>
</evidence>
<dbReference type="AlphaFoldDB" id="A0A9P0HPB3"/>
<name>A0A9P0HPB3_NEZVI</name>
<reference evidence="2" key="1">
    <citation type="submission" date="2022-01" db="EMBL/GenBank/DDBJ databases">
        <authorList>
            <person name="King R."/>
        </authorList>
    </citation>
    <scope>NUCLEOTIDE SEQUENCE</scope>
</reference>
<gene>
    <name evidence="2" type="ORF">NEZAVI_LOCUS13876</name>
</gene>